<sequence length="221" mass="24228">MARKTREESLAIKHRILDAAELVLLEQGVAQTAMADLAEAAGMSRGAVYGHYRNKMEVCLALCDRAFARTSEGFEAADGLPAFATLRRAASHYLRQCGEPGSMQRVLVILYTKCEQSEENGALLRRRTLLELQILRITKALPRRAIAGGELAADLDVHLAAVYLVSLLEGVFASMIWTDRLRGTRWNDAEAMLDAGFDAVESSGALRVRTQKLPAARKAAQ</sequence>
<dbReference type="SUPFAM" id="SSF46689">
    <property type="entry name" value="Homeodomain-like"/>
    <property type="match status" value="1"/>
</dbReference>
<dbReference type="Pfam" id="PF08361">
    <property type="entry name" value="TetR_C_2"/>
    <property type="match status" value="1"/>
</dbReference>
<comment type="caution">
    <text evidence="7">The sequence shown here is derived from an EMBL/GenBank/DDBJ whole genome shotgun (WGS) entry which is preliminary data.</text>
</comment>
<dbReference type="InterPro" id="IPR050109">
    <property type="entry name" value="HTH-type_TetR-like_transc_reg"/>
</dbReference>
<evidence type="ECO:0000256" key="3">
    <source>
        <dbReference type="ARBA" id="ARBA00023125"/>
    </source>
</evidence>
<dbReference type="RefSeq" id="WP_105856972.1">
    <property type="nucleotide sequence ID" value="NZ_CADFFS010000008.1"/>
</dbReference>
<dbReference type="InterPro" id="IPR001647">
    <property type="entry name" value="HTH_TetR"/>
</dbReference>
<evidence type="ECO:0000256" key="4">
    <source>
        <dbReference type="ARBA" id="ARBA00023163"/>
    </source>
</evidence>
<keyword evidence="3 5" id="KW-0238">DNA-binding</keyword>
<reference evidence="7 8" key="1">
    <citation type="submission" date="2018-03" db="EMBL/GenBank/DDBJ databases">
        <authorList>
            <person name="Nguyen K."/>
            <person name="Fouts D."/>
            <person name="Sutton G."/>
        </authorList>
    </citation>
    <scope>NUCLEOTIDE SEQUENCE [LARGE SCALE GENOMIC DNA]</scope>
    <source>
        <strain evidence="7 8">AU3578</strain>
    </source>
</reference>
<dbReference type="PROSITE" id="PS50977">
    <property type="entry name" value="HTH_TETR_2"/>
    <property type="match status" value="1"/>
</dbReference>
<dbReference type="InterPro" id="IPR009057">
    <property type="entry name" value="Homeodomain-like_sf"/>
</dbReference>
<dbReference type="EMBL" id="PVHK01000195">
    <property type="protein sequence ID" value="PRH39428.1"/>
    <property type="molecule type" value="Genomic_DNA"/>
</dbReference>
<evidence type="ECO:0000313" key="8">
    <source>
        <dbReference type="Proteomes" id="UP000237632"/>
    </source>
</evidence>
<dbReference type="PRINTS" id="PR00455">
    <property type="entry name" value="HTHTETR"/>
</dbReference>
<dbReference type="Pfam" id="PF00440">
    <property type="entry name" value="TetR_N"/>
    <property type="match status" value="1"/>
</dbReference>
<organism evidence="7 8">
    <name type="scientific">Burkholderia vietnamiensis</name>
    <dbReference type="NCBI Taxonomy" id="60552"/>
    <lineage>
        <taxon>Bacteria</taxon>
        <taxon>Pseudomonadati</taxon>
        <taxon>Pseudomonadota</taxon>
        <taxon>Betaproteobacteria</taxon>
        <taxon>Burkholderiales</taxon>
        <taxon>Burkholderiaceae</taxon>
        <taxon>Burkholderia</taxon>
        <taxon>Burkholderia cepacia complex</taxon>
    </lineage>
</organism>
<dbReference type="Proteomes" id="UP000237632">
    <property type="component" value="Unassembled WGS sequence"/>
</dbReference>
<feature type="DNA-binding region" description="H-T-H motif" evidence="5">
    <location>
        <begin position="33"/>
        <end position="52"/>
    </location>
</feature>
<dbReference type="GO" id="GO:0000976">
    <property type="term" value="F:transcription cis-regulatory region binding"/>
    <property type="evidence" value="ECO:0007669"/>
    <property type="project" value="TreeGrafter"/>
</dbReference>
<evidence type="ECO:0000256" key="5">
    <source>
        <dbReference type="PROSITE-ProRule" id="PRU00335"/>
    </source>
</evidence>
<feature type="domain" description="HTH tetR-type" evidence="6">
    <location>
        <begin position="10"/>
        <end position="70"/>
    </location>
</feature>
<proteinExistence type="predicted"/>
<evidence type="ECO:0000256" key="1">
    <source>
        <dbReference type="ARBA" id="ARBA00022491"/>
    </source>
</evidence>
<protein>
    <submittedName>
        <fullName evidence="7">TetR family transcriptional regulator</fullName>
    </submittedName>
</protein>
<dbReference type="PANTHER" id="PTHR30055:SF240">
    <property type="entry name" value="HTH-TYPE TRANSCRIPTIONAL REGULATOR ACRR"/>
    <property type="match status" value="1"/>
</dbReference>
<dbReference type="SUPFAM" id="SSF48498">
    <property type="entry name" value="Tetracyclin repressor-like, C-terminal domain"/>
    <property type="match status" value="1"/>
</dbReference>
<keyword evidence="1" id="KW-0678">Repressor</keyword>
<dbReference type="PANTHER" id="PTHR30055">
    <property type="entry name" value="HTH-TYPE TRANSCRIPTIONAL REGULATOR RUTR"/>
    <property type="match status" value="1"/>
</dbReference>
<keyword evidence="2" id="KW-0805">Transcription regulation</keyword>
<name>A0AA44XVT0_BURVI</name>
<evidence type="ECO:0000313" key="7">
    <source>
        <dbReference type="EMBL" id="PRH39428.1"/>
    </source>
</evidence>
<accession>A0AA44XVT0</accession>
<keyword evidence="4" id="KW-0804">Transcription</keyword>
<evidence type="ECO:0000259" key="6">
    <source>
        <dbReference type="PROSITE" id="PS50977"/>
    </source>
</evidence>
<dbReference type="Gene3D" id="1.10.357.10">
    <property type="entry name" value="Tetracycline Repressor, domain 2"/>
    <property type="match status" value="1"/>
</dbReference>
<gene>
    <name evidence="7" type="ORF">C6T65_26330</name>
</gene>
<evidence type="ECO:0000256" key="2">
    <source>
        <dbReference type="ARBA" id="ARBA00023015"/>
    </source>
</evidence>
<dbReference type="AlphaFoldDB" id="A0AA44XVT0"/>
<dbReference type="InterPro" id="IPR013572">
    <property type="entry name" value="Tscrpt_reg_MAATS_C"/>
</dbReference>
<dbReference type="InterPro" id="IPR036271">
    <property type="entry name" value="Tet_transcr_reg_TetR-rel_C_sf"/>
</dbReference>
<dbReference type="GO" id="GO:0003700">
    <property type="term" value="F:DNA-binding transcription factor activity"/>
    <property type="evidence" value="ECO:0007669"/>
    <property type="project" value="TreeGrafter"/>
</dbReference>